<proteinExistence type="predicted"/>
<feature type="region of interest" description="Disordered" evidence="1">
    <location>
        <begin position="29"/>
        <end position="53"/>
    </location>
</feature>
<sequence>MVKLFKSKVLSRQRGNKASGIDHLTGITTATNNKNKTTNGPGVLSEHTQSTQKNMTADVSTTDFTYIFDDPKLKNEYQLMTTAAKKASFGQCFFARHRKSGDIVMVMAIQNEFMHKFEADLNDASKLESMMAAVDPSLSGLREMIGMGRSTALIMDLDMSPTAMIKDPNEYIIIEDHTTVQQTTATSMTAMTTTTATTEADEPFDDFGSWLQYWVCGAPSHLLLCNAPIGPPALTVIPECPDENTDSSNMKIQNVPKHSNRSFGVNVTKEKRRAPEFDARSVGVMSRIVDVDDATTVATSRQLSQHSKIRSRKNSSKYYKNVAAEIASTDGSKTLPSIFSMDSHSIPPEEDWFSMLDQLLTPDLR</sequence>
<evidence type="ECO:0000313" key="2">
    <source>
        <dbReference type="EMBL" id="CAJ1947801.1"/>
    </source>
</evidence>
<reference evidence="2" key="1">
    <citation type="submission" date="2023-08" db="EMBL/GenBank/DDBJ databases">
        <authorList>
            <person name="Audoor S."/>
            <person name="Bilcke G."/>
        </authorList>
    </citation>
    <scope>NUCLEOTIDE SEQUENCE</scope>
</reference>
<gene>
    <name evidence="2" type="ORF">CYCCA115_LOCUS11315</name>
</gene>
<feature type="compositionally biased region" description="Low complexity" evidence="1">
    <location>
        <begin position="29"/>
        <end position="39"/>
    </location>
</feature>
<organism evidence="2 3">
    <name type="scientific">Cylindrotheca closterium</name>
    <dbReference type="NCBI Taxonomy" id="2856"/>
    <lineage>
        <taxon>Eukaryota</taxon>
        <taxon>Sar</taxon>
        <taxon>Stramenopiles</taxon>
        <taxon>Ochrophyta</taxon>
        <taxon>Bacillariophyta</taxon>
        <taxon>Bacillariophyceae</taxon>
        <taxon>Bacillariophycidae</taxon>
        <taxon>Bacillariales</taxon>
        <taxon>Bacillariaceae</taxon>
        <taxon>Cylindrotheca</taxon>
    </lineage>
</organism>
<keyword evidence="3" id="KW-1185">Reference proteome</keyword>
<evidence type="ECO:0000313" key="3">
    <source>
        <dbReference type="Proteomes" id="UP001295423"/>
    </source>
</evidence>
<dbReference type="Proteomes" id="UP001295423">
    <property type="component" value="Unassembled WGS sequence"/>
</dbReference>
<dbReference type="EMBL" id="CAKOGP040001736">
    <property type="protein sequence ID" value="CAJ1947801.1"/>
    <property type="molecule type" value="Genomic_DNA"/>
</dbReference>
<evidence type="ECO:0000256" key="1">
    <source>
        <dbReference type="SAM" id="MobiDB-lite"/>
    </source>
</evidence>
<comment type="caution">
    <text evidence="2">The sequence shown here is derived from an EMBL/GenBank/DDBJ whole genome shotgun (WGS) entry which is preliminary data.</text>
</comment>
<dbReference type="AlphaFoldDB" id="A0AAD2FP18"/>
<name>A0AAD2FP18_9STRA</name>
<protein>
    <submittedName>
        <fullName evidence="2">Uncharacterized protein</fullName>
    </submittedName>
</protein>
<accession>A0AAD2FP18</accession>